<evidence type="ECO:0000313" key="2">
    <source>
        <dbReference type="Proteomes" id="UP000515211"/>
    </source>
</evidence>
<proteinExistence type="predicted"/>
<dbReference type="GO" id="GO:0007165">
    <property type="term" value="P:signal transduction"/>
    <property type="evidence" value="ECO:0007669"/>
    <property type="project" value="InterPro"/>
</dbReference>
<keyword evidence="2" id="KW-1185">Reference proteome</keyword>
<organism evidence="2 3">
    <name type="scientific">Arachis duranensis</name>
    <name type="common">Wild peanut</name>
    <dbReference type="NCBI Taxonomy" id="130453"/>
    <lineage>
        <taxon>Eukaryota</taxon>
        <taxon>Viridiplantae</taxon>
        <taxon>Streptophyta</taxon>
        <taxon>Embryophyta</taxon>
        <taxon>Tracheophyta</taxon>
        <taxon>Spermatophyta</taxon>
        <taxon>Magnoliopsida</taxon>
        <taxon>eudicotyledons</taxon>
        <taxon>Gunneridae</taxon>
        <taxon>Pentapetalae</taxon>
        <taxon>rosids</taxon>
        <taxon>fabids</taxon>
        <taxon>Fabales</taxon>
        <taxon>Fabaceae</taxon>
        <taxon>Papilionoideae</taxon>
        <taxon>50 kb inversion clade</taxon>
        <taxon>dalbergioids sensu lato</taxon>
        <taxon>Dalbergieae</taxon>
        <taxon>Pterocarpus clade</taxon>
        <taxon>Arachis</taxon>
    </lineage>
</organism>
<dbReference type="Gene3D" id="3.40.50.10140">
    <property type="entry name" value="Toll/interleukin-1 receptor homology (TIR) domain"/>
    <property type="match status" value="1"/>
</dbReference>
<evidence type="ECO:0000313" key="3">
    <source>
        <dbReference type="RefSeq" id="XP_052109318.1"/>
    </source>
</evidence>
<dbReference type="SUPFAM" id="SSF52200">
    <property type="entry name" value="Toll/Interleukin receptor TIR domain"/>
    <property type="match status" value="1"/>
</dbReference>
<dbReference type="InterPro" id="IPR000157">
    <property type="entry name" value="TIR_dom"/>
</dbReference>
<dbReference type="InterPro" id="IPR035897">
    <property type="entry name" value="Toll_tir_struct_dom_sf"/>
</dbReference>
<dbReference type="KEGG" id="adu:127741254"/>
<sequence length="115" mass="13270">MSTIADLHRKKKQIVVPVFYHVPSSNVRRQAGPYLDHFNLQQSRYPEETINKWKTDMTYLSNVYGFDIVDSNGQEPNHLERIIGDVAKKLNHSFTLITSDLIGIQPRVAELERSC</sequence>
<protein>
    <submittedName>
        <fullName evidence="3">Disease resistance protein Roq1-like</fullName>
    </submittedName>
</protein>
<evidence type="ECO:0000259" key="1">
    <source>
        <dbReference type="Pfam" id="PF01582"/>
    </source>
</evidence>
<dbReference type="RefSeq" id="XP_052109318.1">
    <property type="nucleotide sequence ID" value="XM_052253358.1"/>
</dbReference>
<name>A0A9C6TIC4_ARADU</name>
<reference evidence="3" key="2">
    <citation type="submission" date="2025-08" db="UniProtKB">
        <authorList>
            <consortium name="RefSeq"/>
        </authorList>
    </citation>
    <scope>IDENTIFICATION</scope>
    <source>
        <tissue evidence="3">Whole plant</tissue>
    </source>
</reference>
<dbReference type="Pfam" id="PF01582">
    <property type="entry name" value="TIR"/>
    <property type="match status" value="1"/>
</dbReference>
<reference evidence="2" key="1">
    <citation type="journal article" date="2016" name="Nat. Genet.">
        <title>The genome sequences of Arachis duranensis and Arachis ipaensis, the diploid ancestors of cultivated peanut.</title>
        <authorList>
            <person name="Bertioli D.J."/>
            <person name="Cannon S.B."/>
            <person name="Froenicke L."/>
            <person name="Huang G."/>
            <person name="Farmer A.D."/>
            <person name="Cannon E.K."/>
            <person name="Liu X."/>
            <person name="Gao D."/>
            <person name="Clevenger J."/>
            <person name="Dash S."/>
            <person name="Ren L."/>
            <person name="Moretzsohn M.C."/>
            <person name="Shirasawa K."/>
            <person name="Huang W."/>
            <person name="Vidigal B."/>
            <person name="Abernathy B."/>
            <person name="Chu Y."/>
            <person name="Niederhuth C.E."/>
            <person name="Umale P."/>
            <person name="Araujo A.C."/>
            <person name="Kozik A."/>
            <person name="Kim K.D."/>
            <person name="Burow M.D."/>
            <person name="Varshney R.K."/>
            <person name="Wang X."/>
            <person name="Zhang X."/>
            <person name="Barkley N."/>
            <person name="Guimaraes P.M."/>
            <person name="Isobe S."/>
            <person name="Guo B."/>
            <person name="Liao B."/>
            <person name="Stalker H.T."/>
            <person name="Schmitz R.J."/>
            <person name="Scheffler B.E."/>
            <person name="Leal-Bertioli S.C."/>
            <person name="Xun X."/>
            <person name="Jackson S.A."/>
            <person name="Michelmore R."/>
            <person name="Ozias-Akins P."/>
        </authorList>
    </citation>
    <scope>NUCLEOTIDE SEQUENCE [LARGE SCALE GENOMIC DNA]</scope>
    <source>
        <strain evidence="2">cv. V14167</strain>
    </source>
</reference>
<accession>A0A9C6TIC4</accession>
<dbReference type="AlphaFoldDB" id="A0A9C6TIC4"/>
<dbReference type="Proteomes" id="UP000515211">
    <property type="component" value="Chromosome 8"/>
</dbReference>
<dbReference type="GeneID" id="127741254"/>
<gene>
    <name evidence="3" type="primary">LOC127741254</name>
</gene>
<feature type="domain" description="TIR" evidence="1">
    <location>
        <begin position="3"/>
        <end position="96"/>
    </location>
</feature>